<accession>A0A0E1W0W5</accession>
<dbReference type="AlphaFoldDB" id="A0A0E1W0W5"/>
<proteinExistence type="predicted"/>
<dbReference type="Proteomes" id="UP000001812">
    <property type="component" value="Chromosome II"/>
</dbReference>
<dbReference type="RefSeq" id="WP_004529808.1">
    <property type="nucleotide sequence ID" value="NZ_CM000833.1"/>
</dbReference>
<dbReference type="HOGENOM" id="CLU_2841327_0_0_4"/>
<feature type="region of interest" description="Disordered" evidence="1">
    <location>
        <begin position="1"/>
        <end position="33"/>
    </location>
</feature>
<evidence type="ECO:0000313" key="2">
    <source>
        <dbReference type="EMBL" id="EET03297.1"/>
    </source>
</evidence>
<protein>
    <submittedName>
        <fullName evidence="2">Uncharacterized protein</fullName>
    </submittedName>
</protein>
<name>A0A0E1W0W5_BURPE</name>
<sequence>MSEGGASRAARFAAARAHRRIHSNGHSPASRGRFVSRGGVCLSMKAACARGPAGDAAKARPRREA</sequence>
<dbReference type="EMBL" id="CM000833">
    <property type="protein sequence ID" value="EET03297.1"/>
    <property type="molecule type" value="Genomic_DNA"/>
</dbReference>
<gene>
    <name evidence="2" type="ORF">BURPS1710A_A2868</name>
</gene>
<evidence type="ECO:0000256" key="1">
    <source>
        <dbReference type="SAM" id="MobiDB-lite"/>
    </source>
</evidence>
<reference evidence="2" key="1">
    <citation type="submission" date="2009-05" db="EMBL/GenBank/DDBJ databases">
        <authorList>
            <person name="Harkins D.M."/>
            <person name="DeShazer D."/>
            <person name="Woods D.E."/>
            <person name="Brinkac L.M."/>
            <person name="Brown K.A."/>
            <person name="Hung G.C."/>
            <person name="Tuanyok A."/>
            <person name="Zhang B."/>
            <person name="Nierman W.C."/>
        </authorList>
    </citation>
    <scope>NUCLEOTIDE SEQUENCE [LARGE SCALE GENOMIC DNA]</scope>
    <source>
        <strain evidence="2">1710a</strain>
    </source>
</reference>
<feature type="compositionally biased region" description="Low complexity" evidence="1">
    <location>
        <begin position="1"/>
        <end position="15"/>
    </location>
</feature>
<organism evidence="2">
    <name type="scientific">Burkholderia pseudomallei 1710a</name>
    <dbReference type="NCBI Taxonomy" id="320371"/>
    <lineage>
        <taxon>Bacteria</taxon>
        <taxon>Pseudomonadati</taxon>
        <taxon>Pseudomonadota</taxon>
        <taxon>Betaproteobacteria</taxon>
        <taxon>Burkholderiales</taxon>
        <taxon>Burkholderiaceae</taxon>
        <taxon>Burkholderia</taxon>
        <taxon>pseudomallei group</taxon>
    </lineage>
</organism>